<evidence type="ECO:0008006" key="4">
    <source>
        <dbReference type="Google" id="ProtNLM"/>
    </source>
</evidence>
<gene>
    <name evidence="2" type="ORF">SAMN05216271_2231</name>
</gene>
<evidence type="ECO:0000256" key="1">
    <source>
        <dbReference type="ARBA" id="ARBA00023186"/>
    </source>
</evidence>
<keyword evidence="1" id="KW-0143">Chaperone</keyword>
<protein>
    <recommendedName>
        <fullName evidence="4">J domain-containing protein</fullName>
    </recommendedName>
</protein>
<dbReference type="RefSeq" id="WP_197674482.1">
    <property type="nucleotide sequence ID" value="NZ_LT629763.1"/>
</dbReference>
<dbReference type="STRING" id="472181.SAMN05216271_2231"/>
<name>A0A1H1TCB3_9GAMM</name>
<organism evidence="2 3">
    <name type="scientific">Halopseudomonas sabulinigri</name>
    <dbReference type="NCBI Taxonomy" id="472181"/>
    <lineage>
        <taxon>Bacteria</taxon>
        <taxon>Pseudomonadati</taxon>
        <taxon>Pseudomonadota</taxon>
        <taxon>Gammaproteobacteria</taxon>
        <taxon>Pseudomonadales</taxon>
        <taxon>Pseudomonadaceae</taxon>
        <taxon>Halopseudomonas</taxon>
    </lineage>
</organism>
<dbReference type="InterPro" id="IPR036869">
    <property type="entry name" value="J_dom_sf"/>
</dbReference>
<reference evidence="3" key="1">
    <citation type="submission" date="2016-10" db="EMBL/GenBank/DDBJ databases">
        <authorList>
            <person name="Varghese N."/>
            <person name="Submissions S."/>
        </authorList>
    </citation>
    <scope>NUCLEOTIDE SEQUENCE [LARGE SCALE GENOMIC DNA]</scope>
    <source>
        <strain evidence="3">JCM 14963</strain>
    </source>
</reference>
<accession>A0A1H1TCB3</accession>
<dbReference type="AlphaFoldDB" id="A0A1H1TCB3"/>
<dbReference type="SUPFAM" id="SSF46565">
    <property type="entry name" value="Chaperone J-domain"/>
    <property type="match status" value="1"/>
</dbReference>
<proteinExistence type="predicted"/>
<evidence type="ECO:0000313" key="3">
    <source>
        <dbReference type="Proteomes" id="UP000243413"/>
    </source>
</evidence>
<sequence>MEKFSWLLMDSDKLEESFQELRILVPKELGLEGLLTIDRKEDLLKVIDSYRKSVEFYSKDKYFISEKRKLAFLLKKHEKGVFDKELGITKKHYIDKVAAKEWKAKLAKEFHPDKNQGDTSLDYDEITSYINKIYNRMVGKA</sequence>
<evidence type="ECO:0000313" key="2">
    <source>
        <dbReference type="EMBL" id="SDS57907.1"/>
    </source>
</evidence>
<dbReference type="EMBL" id="LT629763">
    <property type="protein sequence ID" value="SDS57907.1"/>
    <property type="molecule type" value="Genomic_DNA"/>
</dbReference>
<dbReference type="Proteomes" id="UP000243413">
    <property type="component" value="Chromosome I"/>
</dbReference>